<protein>
    <submittedName>
        <fullName evidence="1">Uncharacterized protein</fullName>
    </submittedName>
</protein>
<accession>A0ABN6M6L0</accession>
<keyword evidence="2" id="KW-1185">Reference proteome</keyword>
<dbReference type="EMBL" id="AP025516">
    <property type="protein sequence ID" value="BDD87850.1"/>
    <property type="molecule type" value="Genomic_DNA"/>
</dbReference>
<reference evidence="1 2" key="1">
    <citation type="submission" date="2022-01" db="EMBL/GenBank/DDBJ databases">
        <title>Desulfofustis limnae sp. nov., a novel mesophilic sulfate-reducing bacterium isolated from marsh soil.</title>
        <authorList>
            <person name="Watanabe M."/>
            <person name="Takahashi A."/>
            <person name="Kojima H."/>
            <person name="Fukui M."/>
        </authorList>
    </citation>
    <scope>NUCLEOTIDE SEQUENCE [LARGE SCALE GENOMIC DNA]</scope>
    <source>
        <strain evidence="1 2">PPLL</strain>
    </source>
</reference>
<evidence type="ECO:0000313" key="2">
    <source>
        <dbReference type="Proteomes" id="UP000830055"/>
    </source>
</evidence>
<gene>
    <name evidence="1" type="ORF">DPPLL_22150</name>
</gene>
<evidence type="ECO:0000313" key="1">
    <source>
        <dbReference type="EMBL" id="BDD87850.1"/>
    </source>
</evidence>
<sequence length="291" mass="32874">MNLVDQFNRLATTPSSSPAGNEPHDKQSLVYYLLRRYGVKFTTTEAEQRLWQDRMILAIAEILDNREEALRERLFSLSEDEITTFRSLQEEPDPTEEDPFNELARIMKRLEISHLEGTVKRFEAWLRILRNQPVPPVQAWLSSTREAATQILDTYKAVSGVEAVPLFKLALPAQIAASGEYVLERIEAFQQATIPIHHGIVADLQRIAGTIPYVRDVHESLLPYGTDWAEQWEGALDDSFPADHNGRQDATFYLLPDQPLDRLLSLPKTANAARTKSAHGLLAFLGPAQTS</sequence>
<dbReference type="Proteomes" id="UP000830055">
    <property type="component" value="Chromosome"/>
</dbReference>
<organism evidence="1 2">
    <name type="scientific">Desulfofustis limnaeus</name>
    <dbReference type="NCBI Taxonomy" id="2740163"/>
    <lineage>
        <taxon>Bacteria</taxon>
        <taxon>Pseudomonadati</taxon>
        <taxon>Thermodesulfobacteriota</taxon>
        <taxon>Desulfobulbia</taxon>
        <taxon>Desulfobulbales</taxon>
        <taxon>Desulfocapsaceae</taxon>
        <taxon>Desulfofustis</taxon>
    </lineage>
</organism>
<proteinExistence type="predicted"/>
<name>A0ABN6M6L0_9BACT</name>